<protein>
    <submittedName>
        <fullName evidence="1">Uncharacterized protein</fullName>
    </submittedName>
</protein>
<dbReference type="EMBL" id="JACEEZ010006450">
    <property type="protein sequence ID" value="KAG0724766.1"/>
    <property type="molecule type" value="Genomic_DNA"/>
</dbReference>
<name>A0A8J4YJU3_CHIOP</name>
<reference evidence="1" key="1">
    <citation type="submission" date="2020-07" db="EMBL/GenBank/DDBJ databases">
        <title>The High-quality genome of the commercially important snow crab, Chionoecetes opilio.</title>
        <authorList>
            <person name="Jeong J.-H."/>
            <person name="Ryu S."/>
        </authorList>
    </citation>
    <scope>NUCLEOTIDE SEQUENCE</scope>
    <source>
        <strain evidence="1">MADBK_172401_WGS</strain>
        <tissue evidence="1">Digestive gland</tissue>
    </source>
</reference>
<keyword evidence="2" id="KW-1185">Reference proteome</keyword>
<sequence>MEWLTSAVPCRLGVSDKQVTALCSRNEGWWSAESLSSQPSTTRRERMDKVHISQEYMAAFCEAPQNVLSTGWKMLKSLGRIPGPRQDLACLSRTPAYPEGKIWSTSVDSSKERLRQRIHGFSGGMGLRSDHCPVFDTTGPNSGVHRGCQTSGAKAAEKGSTWPAGHQF</sequence>
<dbReference type="AlphaFoldDB" id="A0A8J4YJU3"/>
<gene>
    <name evidence="1" type="ORF">GWK47_039942</name>
</gene>
<evidence type="ECO:0000313" key="2">
    <source>
        <dbReference type="Proteomes" id="UP000770661"/>
    </source>
</evidence>
<evidence type="ECO:0000313" key="1">
    <source>
        <dbReference type="EMBL" id="KAG0724766.1"/>
    </source>
</evidence>
<dbReference type="Proteomes" id="UP000770661">
    <property type="component" value="Unassembled WGS sequence"/>
</dbReference>
<organism evidence="1 2">
    <name type="scientific">Chionoecetes opilio</name>
    <name type="common">Atlantic snow crab</name>
    <name type="synonym">Cancer opilio</name>
    <dbReference type="NCBI Taxonomy" id="41210"/>
    <lineage>
        <taxon>Eukaryota</taxon>
        <taxon>Metazoa</taxon>
        <taxon>Ecdysozoa</taxon>
        <taxon>Arthropoda</taxon>
        <taxon>Crustacea</taxon>
        <taxon>Multicrustacea</taxon>
        <taxon>Malacostraca</taxon>
        <taxon>Eumalacostraca</taxon>
        <taxon>Eucarida</taxon>
        <taxon>Decapoda</taxon>
        <taxon>Pleocyemata</taxon>
        <taxon>Brachyura</taxon>
        <taxon>Eubrachyura</taxon>
        <taxon>Majoidea</taxon>
        <taxon>Majidae</taxon>
        <taxon>Chionoecetes</taxon>
    </lineage>
</organism>
<accession>A0A8J4YJU3</accession>
<comment type="caution">
    <text evidence="1">The sequence shown here is derived from an EMBL/GenBank/DDBJ whole genome shotgun (WGS) entry which is preliminary data.</text>
</comment>
<proteinExistence type="predicted"/>